<keyword evidence="1" id="KW-0472">Membrane</keyword>
<keyword evidence="3" id="KW-1185">Reference proteome</keyword>
<evidence type="ECO:0008006" key="4">
    <source>
        <dbReference type="Google" id="ProtNLM"/>
    </source>
</evidence>
<reference evidence="2 3" key="1">
    <citation type="submission" date="2015-11" db="EMBL/GenBank/DDBJ databases">
        <title>Genome Sequence of Bacillus simplex strain VanAntwerpen2.</title>
        <authorList>
            <person name="Couger M.B."/>
        </authorList>
    </citation>
    <scope>NUCLEOTIDE SEQUENCE [LARGE SCALE GENOMIC DNA]</scope>
    <source>
        <strain evidence="2 3">VanAntwerpen02</strain>
    </source>
</reference>
<dbReference type="RefSeq" id="WP_061141238.1">
    <property type="nucleotide sequence ID" value="NZ_LNNH01000012.1"/>
</dbReference>
<evidence type="ECO:0000313" key="3">
    <source>
        <dbReference type="Proteomes" id="UP000064189"/>
    </source>
</evidence>
<protein>
    <recommendedName>
        <fullName evidence="4">Group-specific protein</fullName>
    </recommendedName>
</protein>
<gene>
    <name evidence="2" type="ORF">AS888_14695</name>
</gene>
<proteinExistence type="predicted"/>
<dbReference type="Proteomes" id="UP000064189">
    <property type="component" value="Unassembled WGS sequence"/>
</dbReference>
<dbReference type="AlphaFoldDB" id="A0A125QS79"/>
<sequence>MEVKLEKNDSTKRSFQQYLFPFTLEGNKIETFVQTLLEDHFVFLNLRDMEQQGQFYGEHKISHRNLEKYFMPYIEPILFPANLKEKEGLRRFTKKLDIDCTFESPFLTTSFIINSVDIFICPFHIGMMNLRVTLPEGLSYDDVLYFADTFRILEPIAEDEQKTKVGCRKNEYEQVKDFIFNELMPPMEEFIDEEQTDPTYFGSLPFFIDERMYVVSYIELPEDHVISKNDLFRASELNGYDSDGEPYIGALNPAYIDKYYKERVYDRWGEETFYVTSMYHFACVTKAKGKLQLQLANEMYGQNFYSILLFFYYKIVLLKLVHEHSQIDIEKDQSNTEQLIFMITEFTTKYLFTEVNSTASGKELFKITDETFRIAPLYKEVKETLSYLYQNQDKLSGKSSNYLLQILTIYTVVSGIFGMNLYIEDWKKRLPWKAYMDYTLYEWVAVFVTTSGLIISSILGFFFLKKWLHEKKSRKKRML</sequence>
<feature type="transmembrane region" description="Helical" evidence="1">
    <location>
        <begin position="443"/>
        <end position="464"/>
    </location>
</feature>
<accession>A0A125QS79</accession>
<comment type="caution">
    <text evidence="2">The sequence shown here is derived from an EMBL/GenBank/DDBJ whole genome shotgun (WGS) entry which is preliminary data.</text>
</comment>
<feature type="transmembrane region" description="Helical" evidence="1">
    <location>
        <begin position="402"/>
        <end position="423"/>
    </location>
</feature>
<keyword evidence="1" id="KW-0812">Transmembrane</keyword>
<dbReference type="EMBL" id="LNNH01000012">
    <property type="protein sequence ID" value="KWW20880.1"/>
    <property type="molecule type" value="Genomic_DNA"/>
</dbReference>
<evidence type="ECO:0000313" key="2">
    <source>
        <dbReference type="EMBL" id="KWW20880.1"/>
    </source>
</evidence>
<organism evidence="2 3">
    <name type="scientific">Peribacillus simplex</name>
    <dbReference type="NCBI Taxonomy" id="1478"/>
    <lineage>
        <taxon>Bacteria</taxon>
        <taxon>Bacillati</taxon>
        <taxon>Bacillota</taxon>
        <taxon>Bacilli</taxon>
        <taxon>Bacillales</taxon>
        <taxon>Bacillaceae</taxon>
        <taxon>Peribacillus</taxon>
    </lineage>
</organism>
<name>A0A125QS79_9BACI</name>
<evidence type="ECO:0000256" key="1">
    <source>
        <dbReference type="SAM" id="Phobius"/>
    </source>
</evidence>
<keyword evidence="1" id="KW-1133">Transmembrane helix</keyword>
<feature type="transmembrane region" description="Helical" evidence="1">
    <location>
        <begin position="304"/>
        <end position="321"/>
    </location>
</feature>